<dbReference type="GO" id="GO:0003677">
    <property type="term" value="F:DNA binding"/>
    <property type="evidence" value="ECO:0007669"/>
    <property type="project" value="InterPro"/>
</dbReference>
<evidence type="ECO:0000256" key="12">
    <source>
        <dbReference type="SAM" id="MobiDB-lite"/>
    </source>
</evidence>
<evidence type="ECO:0000256" key="2">
    <source>
        <dbReference type="ARBA" id="ARBA00010489"/>
    </source>
</evidence>
<dbReference type="Gene3D" id="4.10.240.10">
    <property type="entry name" value="Zn(2)-C6 fungal-type DNA-binding domain"/>
    <property type="match status" value="1"/>
</dbReference>
<dbReference type="AlphaFoldDB" id="A0A9W8HCW5"/>
<dbReference type="PANTHER" id="PTHR12801">
    <property type="entry name" value="RNA EXONUCLEASE REXO1 / RECO3 FAMILY MEMBER-RELATED"/>
    <property type="match status" value="1"/>
</dbReference>
<dbReference type="InterPro" id="IPR036864">
    <property type="entry name" value="Zn2-C6_fun-type_DNA-bd_sf"/>
</dbReference>
<dbReference type="SMART" id="SM00066">
    <property type="entry name" value="GAL4"/>
    <property type="match status" value="1"/>
</dbReference>
<feature type="compositionally biased region" description="Acidic residues" evidence="12">
    <location>
        <begin position="732"/>
        <end position="743"/>
    </location>
</feature>
<keyword evidence="15" id="KW-1185">Reference proteome</keyword>
<dbReference type="FunFam" id="3.30.420.10:FF:000007">
    <property type="entry name" value="Interferon-stimulated exonuclease gene 20"/>
    <property type="match status" value="1"/>
</dbReference>
<feature type="compositionally biased region" description="Low complexity" evidence="12">
    <location>
        <begin position="64"/>
        <end position="80"/>
    </location>
</feature>
<dbReference type="CDD" id="cd06144">
    <property type="entry name" value="REX4_like"/>
    <property type="match status" value="1"/>
</dbReference>
<evidence type="ECO:0000256" key="9">
    <source>
        <dbReference type="ARBA" id="ARBA00023242"/>
    </source>
</evidence>
<feature type="compositionally biased region" description="Low complexity" evidence="12">
    <location>
        <begin position="801"/>
        <end position="810"/>
    </location>
</feature>
<dbReference type="InterPro" id="IPR001138">
    <property type="entry name" value="Zn2Cys6_DnaBD"/>
</dbReference>
<keyword evidence="4" id="KW-0698">rRNA processing</keyword>
<sequence>MRQDGHHNQHQQPGANQDHPEHHSHSHQRQPSASRDESQHHHHQQQQQQPRHSNLPAPVPHALSTRPSQPASSSSTPHASGDGLPAFFAYAPSSSSFFLDPATAARPAVRRPRSQKACIRCHRRKARCTRNLMEDGTYRCDNCIRDNIECQWRESKRRGPKPKSTASASPTPQRSVAAISNLLNEGEDTRTPAAVPEAAAYEHAQRPLHVVPPDAGNLLDEFYASERVPQDLRHAVQAYYAQLYAACPVLHPSTLLRHVLADRLDPLLRDALLAGAAALQKRGDHAHRLLDRIALAMFSLEDDPSLPQVCAFQLAATVRRTCCVTRYDAFGGAVARLVRQLGWHVLDRPADQPAASWDAWIAGETRRRVYWTGRLADAWHAVAAGHPSTGEEGLGASTLLPCPDALWDEMGGQAAEGGCLAQAFCRGQPPAELLDRLAAAIGTSQTADARVLWSDGSSLGPQLDNELRAWRDSLPPLGPSTALTVSADTPLFGSLPLLLHARLAGAHLCAHVPRILLHLTNRTNPGATHPSELLQRLVGRPMAHNLLALDVDAQSWAACVGAARECARVVRMAGEARWADARVPFCLFVAAVVVLRHGHHDALREDLRVLWRALTDVAAPWPADNFIAALNELRIEEALIPAGDRNSIDPHPRSNSAEDSGPQDTVVGIDALARRSRKRQASGRAAHDDADDIVDALLGDTSRPRKKKSKKEKKQKKEKPAESLEPPAEHSDDAEEEEEGEQYDDDVADLYAWSDNEQDAADDKQTAVIHADEPATFPRDASASSEHPAEPQQLAEPEQPAKPARAAVRVPQEKRDALGRYLAIDCEMVGGGPKGSRSLLARVSLVNYYGKVILDTFVAPTERVTDYRTWISGVRRSDLQGAPSFKHVQKQVSDLTKDRILVGHAIKNDLSALMLSHPPMLVRDTSKYEGFRVPGKGVPGLKTLAKERLGIDIQQGEHSSVVDAKATMLLYRKVKDQWEKDLAPRRYRAEKMKEKNKARFDQLRREVAEQKEQLRVQQEKHLRGIYN</sequence>
<dbReference type="PROSITE" id="PS00463">
    <property type="entry name" value="ZN2_CY6_FUNGAL_1"/>
    <property type="match status" value="1"/>
</dbReference>
<dbReference type="GO" id="GO:0006364">
    <property type="term" value="P:rRNA processing"/>
    <property type="evidence" value="ECO:0007669"/>
    <property type="project" value="UniProtKB-KW"/>
</dbReference>
<dbReference type="InterPro" id="IPR007219">
    <property type="entry name" value="XnlR_reg_dom"/>
</dbReference>
<comment type="caution">
    <text evidence="14">The sequence shown here is derived from an EMBL/GenBank/DDBJ whole genome shotgun (WGS) entry which is preliminary data.</text>
</comment>
<evidence type="ECO:0000256" key="6">
    <source>
        <dbReference type="ARBA" id="ARBA00022723"/>
    </source>
</evidence>
<dbReference type="GO" id="GO:0008408">
    <property type="term" value="F:3'-5' exonuclease activity"/>
    <property type="evidence" value="ECO:0007669"/>
    <property type="project" value="InterPro"/>
</dbReference>
<name>A0A9W8HCW5_9FUNG</name>
<dbReference type="CDD" id="cd12148">
    <property type="entry name" value="fungal_TF_MHR"/>
    <property type="match status" value="1"/>
</dbReference>
<feature type="region of interest" description="Disordered" evidence="12">
    <location>
        <begin position="1"/>
        <end position="80"/>
    </location>
</feature>
<dbReference type="Proteomes" id="UP001140172">
    <property type="component" value="Unassembled WGS sequence"/>
</dbReference>
<feature type="compositionally biased region" description="Polar residues" evidence="12">
    <location>
        <begin position="164"/>
        <end position="174"/>
    </location>
</feature>
<dbReference type="GO" id="GO:0008270">
    <property type="term" value="F:zinc ion binding"/>
    <property type="evidence" value="ECO:0007669"/>
    <property type="project" value="InterPro"/>
</dbReference>
<evidence type="ECO:0000313" key="15">
    <source>
        <dbReference type="Proteomes" id="UP001140172"/>
    </source>
</evidence>
<feature type="coiled-coil region" evidence="11">
    <location>
        <begin position="993"/>
        <end position="1020"/>
    </location>
</feature>
<feature type="region of interest" description="Disordered" evidence="12">
    <location>
        <begin position="643"/>
        <end position="665"/>
    </location>
</feature>
<dbReference type="OrthoDB" id="8191639at2759"/>
<accession>A0A9W8HCW5</accession>
<dbReference type="SMART" id="SM00479">
    <property type="entry name" value="EXOIII"/>
    <property type="match status" value="1"/>
</dbReference>
<dbReference type="EMBL" id="JANBUM010000167">
    <property type="protein sequence ID" value="KAJ2782713.1"/>
    <property type="molecule type" value="Genomic_DNA"/>
</dbReference>
<evidence type="ECO:0000256" key="3">
    <source>
        <dbReference type="ARBA" id="ARBA00016937"/>
    </source>
</evidence>
<feature type="region of interest" description="Disordered" evidence="12">
    <location>
        <begin position="695"/>
        <end position="743"/>
    </location>
</feature>
<evidence type="ECO:0000256" key="10">
    <source>
        <dbReference type="ARBA" id="ARBA00025599"/>
    </source>
</evidence>
<organism evidence="14 15">
    <name type="scientific">Coemansia interrupta</name>
    <dbReference type="NCBI Taxonomy" id="1126814"/>
    <lineage>
        <taxon>Eukaryota</taxon>
        <taxon>Fungi</taxon>
        <taxon>Fungi incertae sedis</taxon>
        <taxon>Zoopagomycota</taxon>
        <taxon>Kickxellomycotina</taxon>
        <taxon>Kickxellomycetes</taxon>
        <taxon>Kickxellales</taxon>
        <taxon>Kickxellaceae</taxon>
        <taxon>Coemansia</taxon>
    </lineage>
</organism>
<evidence type="ECO:0000256" key="1">
    <source>
        <dbReference type="ARBA" id="ARBA00004123"/>
    </source>
</evidence>
<comment type="function">
    <text evidence="10">Exoribonuclease involved in ribosome biosynthesis. Involved in the processing of ITS1, the internal transcribed spacer localized between the 18S and 5.8S rRNAs.</text>
</comment>
<keyword evidence="6" id="KW-0479">Metal-binding</keyword>
<keyword evidence="7" id="KW-0378">Hydrolase</keyword>
<dbReference type="SUPFAM" id="SSF53098">
    <property type="entry name" value="Ribonuclease H-like"/>
    <property type="match status" value="1"/>
</dbReference>
<keyword evidence="8 14" id="KW-0269">Exonuclease</keyword>
<keyword evidence="5" id="KW-0540">Nuclease</keyword>
<gene>
    <name evidence="14" type="primary">REX4</name>
    <name evidence="14" type="ORF">GGI15_002829</name>
</gene>
<dbReference type="GO" id="GO:0000981">
    <property type="term" value="F:DNA-binding transcription factor activity, RNA polymerase II-specific"/>
    <property type="evidence" value="ECO:0007669"/>
    <property type="project" value="InterPro"/>
</dbReference>
<protein>
    <recommendedName>
        <fullName evidence="3">RNA exonuclease 4</fullName>
    </recommendedName>
</protein>
<dbReference type="InterPro" id="IPR047021">
    <property type="entry name" value="REXO1/3/4-like"/>
</dbReference>
<evidence type="ECO:0000256" key="5">
    <source>
        <dbReference type="ARBA" id="ARBA00022722"/>
    </source>
</evidence>
<proteinExistence type="inferred from homology"/>
<dbReference type="InterPro" id="IPR013520">
    <property type="entry name" value="Ribonucl_H"/>
</dbReference>
<evidence type="ECO:0000256" key="7">
    <source>
        <dbReference type="ARBA" id="ARBA00022801"/>
    </source>
</evidence>
<evidence type="ECO:0000313" key="14">
    <source>
        <dbReference type="EMBL" id="KAJ2782713.1"/>
    </source>
</evidence>
<dbReference type="CDD" id="cd00067">
    <property type="entry name" value="GAL4"/>
    <property type="match status" value="1"/>
</dbReference>
<feature type="domain" description="Zn(2)-C6 fungal-type" evidence="13">
    <location>
        <begin position="117"/>
        <end position="152"/>
    </location>
</feature>
<feature type="compositionally biased region" description="Basic residues" evidence="12">
    <location>
        <begin position="704"/>
        <end position="717"/>
    </location>
</feature>
<dbReference type="GO" id="GO:0005634">
    <property type="term" value="C:nucleus"/>
    <property type="evidence" value="ECO:0007669"/>
    <property type="project" value="UniProtKB-SubCell"/>
</dbReference>
<dbReference type="InterPro" id="IPR037431">
    <property type="entry name" value="REX4_DEDDh_dom"/>
</dbReference>
<feature type="region of interest" description="Disordered" evidence="12">
    <location>
        <begin position="777"/>
        <end position="811"/>
    </location>
</feature>
<feature type="compositionally biased region" description="Basic and acidic residues" evidence="12">
    <location>
        <begin position="718"/>
        <end position="731"/>
    </location>
</feature>
<dbReference type="SUPFAM" id="SSF57701">
    <property type="entry name" value="Zn2/Cys6 DNA-binding domain"/>
    <property type="match status" value="1"/>
</dbReference>
<feature type="region of interest" description="Disordered" evidence="12">
    <location>
        <begin position="154"/>
        <end position="175"/>
    </location>
</feature>
<evidence type="ECO:0000256" key="11">
    <source>
        <dbReference type="SAM" id="Coils"/>
    </source>
</evidence>
<keyword evidence="9" id="KW-0539">Nucleus</keyword>
<evidence type="ECO:0000256" key="8">
    <source>
        <dbReference type="ARBA" id="ARBA00022839"/>
    </source>
</evidence>
<dbReference type="GO" id="GO:0006351">
    <property type="term" value="P:DNA-templated transcription"/>
    <property type="evidence" value="ECO:0007669"/>
    <property type="project" value="InterPro"/>
</dbReference>
<dbReference type="InterPro" id="IPR012337">
    <property type="entry name" value="RNaseH-like_sf"/>
</dbReference>
<dbReference type="PANTHER" id="PTHR12801:SF45">
    <property type="entry name" value="RNA EXONUCLEASE 4"/>
    <property type="match status" value="1"/>
</dbReference>
<dbReference type="Gene3D" id="3.30.420.10">
    <property type="entry name" value="Ribonuclease H-like superfamily/Ribonuclease H"/>
    <property type="match status" value="1"/>
</dbReference>
<dbReference type="Pfam" id="PF04082">
    <property type="entry name" value="Fungal_trans"/>
    <property type="match status" value="1"/>
</dbReference>
<reference evidence="14" key="1">
    <citation type="submission" date="2022-07" db="EMBL/GenBank/DDBJ databases">
        <title>Phylogenomic reconstructions and comparative analyses of Kickxellomycotina fungi.</title>
        <authorList>
            <person name="Reynolds N.K."/>
            <person name="Stajich J.E."/>
            <person name="Barry K."/>
            <person name="Grigoriev I.V."/>
            <person name="Crous P."/>
            <person name="Smith M.E."/>
        </authorList>
    </citation>
    <scope>NUCLEOTIDE SEQUENCE</scope>
    <source>
        <strain evidence="14">BCRC 34489</strain>
    </source>
</reference>
<dbReference type="PROSITE" id="PS50048">
    <property type="entry name" value="ZN2_CY6_FUNGAL_2"/>
    <property type="match status" value="1"/>
</dbReference>
<dbReference type="Pfam" id="PF00929">
    <property type="entry name" value="RNase_T"/>
    <property type="match status" value="1"/>
</dbReference>
<comment type="similarity">
    <text evidence="2">Belongs to the REXO4 family.</text>
</comment>
<dbReference type="InterPro" id="IPR036397">
    <property type="entry name" value="RNaseH_sf"/>
</dbReference>
<comment type="subcellular location">
    <subcellularLocation>
        <location evidence="1">Nucleus</location>
    </subcellularLocation>
</comment>
<evidence type="ECO:0000256" key="4">
    <source>
        <dbReference type="ARBA" id="ARBA00022552"/>
    </source>
</evidence>
<evidence type="ECO:0000259" key="13">
    <source>
        <dbReference type="PROSITE" id="PS50048"/>
    </source>
</evidence>
<keyword evidence="11" id="KW-0175">Coiled coil</keyword>